<dbReference type="InterPro" id="IPR001723">
    <property type="entry name" value="Nuclear_hrmn_rcpt"/>
</dbReference>
<keyword evidence="6" id="KW-0805">Transcription regulation</keyword>
<evidence type="ECO:0000256" key="6">
    <source>
        <dbReference type="ARBA" id="ARBA00023015"/>
    </source>
</evidence>
<dbReference type="PRINTS" id="PR00398">
    <property type="entry name" value="STRDHORMONER"/>
</dbReference>
<dbReference type="InterPro" id="IPR050234">
    <property type="entry name" value="Nuclear_hormone_rcpt_NR1"/>
</dbReference>
<comment type="subcellular location">
    <subcellularLocation>
        <location evidence="1">Cytoplasm</location>
    </subcellularLocation>
</comment>
<dbReference type="AlphaFoldDB" id="A0A4U5P8J3"/>
<evidence type="ECO:0000256" key="11">
    <source>
        <dbReference type="SAM" id="MobiDB-lite"/>
    </source>
</evidence>
<reference evidence="14 15" key="1">
    <citation type="journal article" date="2015" name="Genome Biol.">
        <title>Comparative genomics of Steinernema reveals deeply conserved gene regulatory networks.</title>
        <authorList>
            <person name="Dillman A.R."/>
            <person name="Macchietto M."/>
            <person name="Porter C.F."/>
            <person name="Rogers A."/>
            <person name="Williams B."/>
            <person name="Antoshechkin I."/>
            <person name="Lee M.M."/>
            <person name="Goodwin Z."/>
            <person name="Lu X."/>
            <person name="Lewis E.E."/>
            <person name="Goodrich-Blair H."/>
            <person name="Stock S.P."/>
            <person name="Adams B.J."/>
            <person name="Sternberg P.W."/>
            <person name="Mortazavi A."/>
        </authorList>
    </citation>
    <scope>NUCLEOTIDE SEQUENCE [LARGE SCALE GENOMIC DNA]</scope>
    <source>
        <strain evidence="14 15">ALL</strain>
    </source>
</reference>
<evidence type="ECO:0000256" key="4">
    <source>
        <dbReference type="ARBA" id="ARBA00022771"/>
    </source>
</evidence>
<dbReference type="SMART" id="SM00399">
    <property type="entry name" value="ZnF_C4"/>
    <property type="match status" value="1"/>
</dbReference>
<feature type="region of interest" description="Disordered" evidence="11">
    <location>
        <begin position="424"/>
        <end position="450"/>
    </location>
</feature>
<dbReference type="SUPFAM" id="SSF48508">
    <property type="entry name" value="Nuclear receptor ligand-binding domain"/>
    <property type="match status" value="1"/>
</dbReference>
<dbReference type="GO" id="GO:0005737">
    <property type="term" value="C:cytoplasm"/>
    <property type="evidence" value="ECO:0007669"/>
    <property type="project" value="UniProtKB-SubCell"/>
</dbReference>
<keyword evidence="5" id="KW-0862">Zinc</keyword>
<dbReference type="GO" id="GO:0008270">
    <property type="term" value="F:zinc ion binding"/>
    <property type="evidence" value="ECO:0007669"/>
    <property type="project" value="UniProtKB-KW"/>
</dbReference>
<dbReference type="PANTHER" id="PTHR24082">
    <property type="entry name" value="NUCLEAR HORMONE RECEPTOR"/>
    <property type="match status" value="1"/>
</dbReference>
<dbReference type="InterPro" id="IPR013088">
    <property type="entry name" value="Znf_NHR/GATA"/>
</dbReference>
<organism evidence="14 15">
    <name type="scientific">Steinernema carpocapsae</name>
    <name type="common">Entomopathogenic nematode</name>
    <dbReference type="NCBI Taxonomy" id="34508"/>
    <lineage>
        <taxon>Eukaryota</taxon>
        <taxon>Metazoa</taxon>
        <taxon>Ecdysozoa</taxon>
        <taxon>Nematoda</taxon>
        <taxon>Chromadorea</taxon>
        <taxon>Rhabditida</taxon>
        <taxon>Tylenchina</taxon>
        <taxon>Panagrolaimomorpha</taxon>
        <taxon>Strongyloidoidea</taxon>
        <taxon>Steinernematidae</taxon>
        <taxon>Steinernema</taxon>
    </lineage>
</organism>
<evidence type="ECO:0000256" key="7">
    <source>
        <dbReference type="ARBA" id="ARBA00023125"/>
    </source>
</evidence>
<keyword evidence="4" id="KW-0863">Zinc-finger</keyword>
<evidence type="ECO:0008006" key="16">
    <source>
        <dbReference type="Google" id="ProtNLM"/>
    </source>
</evidence>
<dbReference type="Gene3D" id="1.10.565.10">
    <property type="entry name" value="Retinoid X Receptor"/>
    <property type="match status" value="1"/>
</dbReference>
<keyword evidence="7" id="KW-0238">DNA-binding</keyword>
<dbReference type="Proteomes" id="UP000298663">
    <property type="component" value="Unassembled WGS sequence"/>
</dbReference>
<dbReference type="EMBL" id="AZBU02000002">
    <property type="protein sequence ID" value="TKR92546.1"/>
    <property type="molecule type" value="Genomic_DNA"/>
</dbReference>
<evidence type="ECO:0000256" key="2">
    <source>
        <dbReference type="ARBA" id="ARBA00005993"/>
    </source>
</evidence>
<sequence length="450" mass="50469">MQIMATSTTLLDSPKTALLCQICSDRASGFHYGVFACEGCKGFFRRSIQQKIQYRQCPKSQQCAIVRNNRNRCQFCRLKKCVAVGMSRDAVRFGRVPKREKVRMVEEMQKASVRSSMDALAVEIEDDAVFQNSIERGFAVLGEFVKQHTSTARRFLDALPNSAVSSTIRSECPLESLNQVAVVQAMVEFSKSVPGFHLLHPKDSVHLLKASLFQVLLLRLASLPRLGLESSPRAPQDFLFLPGPVSGESGRFLNDSVGDFVQRFRLLELNEFKMAIFAALVMVQPESAVSSTSHYNHPGLVKILQEKLWRLLDQAFGLDSRNSAHAHTVHCSFHHVSNRLLLDSIFAAITDLRTLHTLHQERLQAIQFPITPASPAAGLLMPQSLARSASSVPFHHRSVVQSHPTLAQALSRKDDEEPYLKVKRELRTAPPRPVEENDEDQPLDLRVRKV</sequence>
<dbReference type="CDD" id="cd07166">
    <property type="entry name" value="NR_DBD_REV_ERB"/>
    <property type="match status" value="1"/>
</dbReference>
<evidence type="ECO:0000259" key="13">
    <source>
        <dbReference type="PROSITE" id="PS51843"/>
    </source>
</evidence>
<dbReference type="Gene3D" id="3.30.50.10">
    <property type="entry name" value="Erythroid Transcription Factor GATA-1, subunit A"/>
    <property type="match status" value="1"/>
</dbReference>
<feature type="domain" description="Nuclear receptor" evidence="12">
    <location>
        <begin position="17"/>
        <end position="93"/>
    </location>
</feature>
<keyword evidence="8" id="KW-0804">Transcription</keyword>
<dbReference type="GO" id="GO:0004879">
    <property type="term" value="F:nuclear receptor activity"/>
    <property type="evidence" value="ECO:0007669"/>
    <property type="project" value="TreeGrafter"/>
</dbReference>
<dbReference type="OrthoDB" id="7634782at2759"/>
<evidence type="ECO:0000256" key="8">
    <source>
        <dbReference type="ARBA" id="ARBA00023163"/>
    </source>
</evidence>
<dbReference type="GO" id="GO:0000978">
    <property type="term" value="F:RNA polymerase II cis-regulatory region sequence-specific DNA binding"/>
    <property type="evidence" value="ECO:0007669"/>
    <property type="project" value="TreeGrafter"/>
</dbReference>
<dbReference type="GO" id="GO:0000122">
    <property type="term" value="P:negative regulation of transcription by RNA polymerase II"/>
    <property type="evidence" value="ECO:0007669"/>
    <property type="project" value="TreeGrafter"/>
</dbReference>
<keyword evidence="15" id="KW-1185">Reference proteome</keyword>
<dbReference type="GO" id="GO:0009755">
    <property type="term" value="P:hormone-mediated signaling pathway"/>
    <property type="evidence" value="ECO:0007669"/>
    <property type="project" value="TreeGrafter"/>
</dbReference>
<dbReference type="InterPro" id="IPR000536">
    <property type="entry name" value="Nucl_hrmn_rcpt_lig-bd"/>
</dbReference>
<dbReference type="SUPFAM" id="SSF57716">
    <property type="entry name" value="Glucocorticoid receptor-like (DNA-binding domain)"/>
    <property type="match status" value="1"/>
</dbReference>
<dbReference type="InterPro" id="IPR001628">
    <property type="entry name" value="Znf_hrmn_rcpt"/>
</dbReference>
<evidence type="ECO:0000256" key="3">
    <source>
        <dbReference type="ARBA" id="ARBA00022723"/>
    </source>
</evidence>
<dbReference type="PRINTS" id="PR00047">
    <property type="entry name" value="STROIDFINGER"/>
</dbReference>
<reference evidence="14 15" key="2">
    <citation type="journal article" date="2019" name="G3 (Bethesda)">
        <title>Hybrid Assembly of the Genome of the Entomopathogenic Nematode Steinernema carpocapsae Identifies the X-Chromosome.</title>
        <authorList>
            <person name="Serra L."/>
            <person name="Macchietto M."/>
            <person name="Macias-Munoz A."/>
            <person name="McGill C.J."/>
            <person name="Rodriguez I.M."/>
            <person name="Rodriguez B."/>
            <person name="Murad R."/>
            <person name="Mortazavi A."/>
        </authorList>
    </citation>
    <scope>NUCLEOTIDE SEQUENCE [LARGE SCALE GENOMIC DNA]</scope>
    <source>
        <strain evidence="14 15">ALL</strain>
    </source>
</reference>
<accession>A0A4U5P8J3</accession>
<name>A0A4U5P8J3_STECR</name>
<dbReference type="PROSITE" id="PS51843">
    <property type="entry name" value="NR_LBD"/>
    <property type="match status" value="1"/>
</dbReference>
<comment type="caution">
    <text evidence="14">The sequence shown here is derived from an EMBL/GenBank/DDBJ whole genome shotgun (WGS) entry which is preliminary data.</text>
</comment>
<keyword evidence="10" id="KW-0539">Nucleus</keyword>
<dbReference type="PROSITE" id="PS00031">
    <property type="entry name" value="NUCLEAR_REC_DBD_1"/>
    <property type="match status" value="1"/>
</dbReference>
<comment type="similarity">
    <text evidence="2">Belongs to the nuclear hormone receptor family.</text>
</comment>
<dbReference type="Pfam" id="PF00105">
    <property type="entry name" value="zf-C4"/>
    <property type="match status" value="1"/>
</dbReference>
<dbReference type="PROSITE" id="PS51030">
    <property type="entry name" value="NUCLEAR_REC_DBD_2"/>
    <property type="match status" value="1"/>
</dbReference>
<evidence type="ECO:0000256" key="9">
    <source>
        <dbReference type="ARBA" id="ARBA00023170"/>
    </source>
</evidence>
<evidence type="ECO:0000256" key="5">
    <source>
        <dbReference type="ARBA" id="ARBA00022833"/>
    </source>
</evidence>
<evidence type="ECO:0000313" key="15">
    <source>
        <dbReference type="Proteomes" id="UP000298663"/>
    </source>
</evidence>
<dbReference type="GO" id="GO:0045944">
    <property type="term" value="P:positive regulation of transcription by RNA polymerase II"/>
    <property type="evidence" value="ECO:0007669"/>
    <property type="project" value="TreeGrafter"/>
</dbReference>
<feature type="domain" description="NR LBD" evidence="13">
    <location>
        <begin position="144"/>
        <end position="385"/>
    </location>
</feature>
<dbReference type="FunFam" id="3.30.50.10:FF:000013">
    <property type="entry name" value="Nuclear receptor subfamily 1 group D member 2"/>
    <property type="match status" value="1"/>
</dbReference>
<evidence type="ECO:0000256" key="1">
    <source>
        <dbReference type="ARBA" id="ARBA00004496"/>
    </source>
</evidence>
<proteinExistence type="inferred from homology"/>
<dbReference type="GO" id="GO:0030154">
    <property type="term" value="P:cell differentiation"/>
    <property type="evidence" value="ECO:0007669"/>
    <property type="project" value="TreeGrafter"/>
</dbReference>
<keyword evidence="9" id="KW-0675">Receptor</keyword>
<evidence type="ECO:0000313" key="14">
    <source>
        <dbReference type="EMBL" id="TKR92546.1"/>
    </source>
</evidence>
<evidence type="ECO:0000259" key="12">
    <source>
        <dbReference type="PROSITE" id="PS51030"/>
    </source>
</evidence>
<gene>
    <name evidence="14" type="ORF">L596_007177</name>
</gene>
<dbReference type="InterPro" id="IPR035500">
    <property type="entry name" value="NHR-like_dom_sf"/>
</dbReference>
<dbReference type="PANTHER" id="PTHR24082:SF473">
    <property type="entry name" value="ECDYSONE-INDUCED PROTEIN 75B, ISOFORM B"/>
    <property type="match status" value="1"/>
</dbReference>
<protein>
    <recommendedName>
        <fullName evidence="16">Nuclear receptor domain-containing protein</fullName>
    </recommendedName>
</protein>
<keyword evidence="3" id="KW-0479">Metal-binding</keyword>
<evidence type="ECO:0000256" key="10">
    <source>
        <dbReference type="ARBA" id="ARBA00023242"/>
    </source>
</evidence>